<gene>
    <name evidence="8" type="ORF">F5544_08665</name>
</gene>
<dbReference type="GO" id="GO:0006730">
    <property type="term" value="P:one-carbon metabolic process"/>
    <property type="evidence" value="ECO:0007669"/>
    <property type="project" value="UniProtKB-KW"/>
</dbReference>
<evidence type="ECO:0000256" key="4">
    <source>
        <dbReference type="ARBA" id="ARBA00022563"/>
    </source>
</evidence>
<dbReference type="PANTHER" id="PTHR48069:SF3">
    <property type="entry name" value="DIHYDROFOLATE REDUCTASE"/>
    <property type="match status" value="1"/>
</dbReference>
<evidence type="ECO:0000313" key="8">
    <source>
        <dbReference type="EMBL" id="QIS09635.1"/>
    </source>
</evidence>
<dbReference type="AlphaFoldDB" id="A0A6G9Y8P0"/>
<keyword evidence="9" id="KW-1185">Reference proteome</keyword>
<dbReference type="UniPathway" id="UPA00077">
    <property type="reaction ID" value="UER00158"/>
</dbReference>
<dbReference type="GO" id="GO:0046452">
    <property type="term" value="P:dihydrofolate metabolic process"/>
    <property type="evidence" value="ECO:0007669"/>
    <property type="project" value="TreeGrafter"/>
</dbReference>
<dbReference type="KEGG" id="nah:F5544_08665"/>
<dbReference type="GO" id="GO:0050661">
    <property type="term" value="F:NADP binding"/>
    <property type="evidence" value="ECO:0007669"/>
    <property type="project" value="InterPro"/>
</dbReference>
<dbReference type="Gene3D" id="3.40.430.10">
    <property type="entry name" value="Dihydrofolate Reductase, subunit A"/>
    <property type="match status" value="1"/>
</dbReference>
<comment type="similarity">
    <text evidence="2">Belongs to the dihydrofolate reductase family.</text>
</comment>
<keyword evidence="6" id="KW-0560">Oxidoreductase</keyword>
<evidence type="ECO:0000256" key="2">
    <source>
        <dbReference type="ARBA" id="ARBA00009539"/>
    </source>
</evidence>
<sequence>MTEPSKRIIGLIWSQTRDRVIAAGGRIPWQVPEIITHFDEVTSGQIVVMGRKTWDSLPADDRPLPGRRTIVITRDPDWFQQGAERAGSVEEALALTDPAEVWIMGGGEILREAMPFASVLAVTEVGAQVDGTVRAPEIPAGEFLMSFTTAPKLSTNGKDTYMFRSYAHK</sequence>
<evidence type="ECO:0000256" key="1">
    <source>
        <dbReference type="ARBA" id="ARBA00004903"/>
    </source>
</evidence>
<dbReference type="CDD" id="cd00209">
    <property type="entry name" value="DHFR"/>
    <property type="match status" value="1"/>
</dbReference>
<dbReference type="PRINTS" id="PR00070">
    <property type="entry name" value="DHFR"/>
</dbReference>
<dbReference type="RefSeq" id="WP_167472715.1">
    <property type="nucleotide sequence ID" value="NZ_CP046172.1"/>
</dbReference>
<keyword evidence="5" id="KW-0521">NADP</keyword>
<name>A0A6G9Y8P0_9NOCA</name>
<dbReference type="InterPro" id="IPR001796">
    <property type="entry name" value="DHFR_dom"/>
</dbReference>
<feature type="domain" description="DHFR" evidence="7">
    <location>
        <begin position="8"/>
        <end position="169"/>
    </location>
</feature>
<evidence type="ECO:0000256" key="5">
    <source>
        <dbReference type="ARBA" id="ARBA00022857"/>
    </source>
</evidence>
<dbReference type="GO" id="GO:0005829">
    <property type="term" value="C:cytosol"/>
    <property type="evidence" value="ECO:0007669"/>
    <property type="project" value="TreeGrafter"/>
</dbReference>
<keyword evidence="4" id="KW-0554">One-carbon metabolism</keyword>
<dbReference type="PROSITE" id="PS51330">
    <property type="entry name" value="DHFR_2"/>
    <property type="match status" value="1"/>
</dbReference>
<evidence type="ECO:0000256" key="6">
    <source>
        <dbReference type="ARBA" id="ARBA00023002"/>
    </source>
</evidence>
<reference evidence="8 9" key="1">
    <citation type="journal article" date="2019" name="ACS Chem. Biol.">
        <title>Identification and Mobilization of a Cryptic Antibiotic Biosynthesis Gene Locus from a Human-Pathogenic Nocardia Isolate.</title>
        <authorList>
            <person name="Herisse M."/>
            <person name="Ishida K."/>
            <person name="Porter J.L."/>
            <person name="Howden B."/>
            <person name="Hertweck C."/>
            <person name="Stinear T.P."/>
            <person name="Pidot S.J."/>
        </authorList>
    </citation>
    <scope>NUCLEOTIDE SEQUENCE [LARGE SCALE GENOMIC DNA]</scope>
    <source>
        <strain evidence="8 9">AUSMDU00012717</strain>
    </source>
</reference>
<dbReference type="GO" id="GO:0046654">
    <property type="term" value="P:tetrahydrofolate biosynthetic process"/>
    <property type="evidence" value="ECO:0007669"/>
    <property type="project" value="UniProtKB-UniPathway"/>
</dbReference>
<evidence type="ECO:0000313" key="9">
    <source>
        <dbReference type="Proteomes" id="UP000503540"/>
    </source>
</evidence>
<dbReference type="EC" id="1.5.1.3" evidence="3"/>
<evidence type="ECO:0000256" key="3">
    <source>
        <dbReference type="ARBA" id="ARBA00012856"/>
    </source>
</evidence>
<dbReference type="GO" id="GO:0046655">
    <property type="term" value="P:folic acid metabolic process"/>
    <property type="evidence" value="ECO:0007669"/>
    <property type="project" value="TreeGrafter"/>
</dbReference>
<dbReference type="GO" id="GO:0004146">
    <property type="term" value="F:dihydrofolate reductase activity"/>
    <property type="evidence" value="ECO:0007669"/>
    <property type="project" value="UniProtKB-EC"/>
</dbReference>
<organism evidence="8 9">
    <name type="scientific">Nocardia arthritidis</name>
    <dbReference type="NCBI Taxonomy" id="228602"/>
    <lineage>
        <taxon>Bacteria</taxon>
        <taxon>Bacillati</taxon>
        <taxon>Actinomycetota</taxon>
        <taxon>Actinomycetes</taxon>
        <taxon>Mycobacteriales</taxon>
        <taxon>Nocardiaceae</taxon>
        <taxon>Nocardia</taxon>
    </lineage>
</organism>
<dbReference type="SUPFAM" id="SSF53597">
    <property type="entry name" value="Dihydrofolate reductase-like"/>
    <property type="match status" value="1"/>
</dbReference>
<dbReference type="InterPro" id="IPR012259">
    <property type="entry name" value="DHFR"/>
</dbReference>
<comment type="pathway">
    <text evidence="1">Cofactor biosynthesis; tetrahydrofolate biosynthesis; 5,6,7,8-tetrahydrofolate from 7,8-dihydrofolate: step 1/1.</text>
</comment>
<proteinExistence type="inferred from homology"/>
<accession>A0A6G9Y8P0</accession>
<dbReference type="Pfam" id="PF00186">
    <property type="entry name" value="DHFR_1"/>
    <property type="match status" value="1"/>
</dbReference>
<protein>
    <recommendedName>
        <fullName evidence="3">dihydrofolate reductase</fullName>
        <ecNumber evidence="3">1.5.1.3</ecNumber>
    </recommendedName>
</protein>
<dbReference type="Proteomes" id="UP000503540">
    <property type="component" value="Chromosome"/>
</dbReference>
<evidence type="ECO:0000259" key="7">
    <source>
        <dbReference type="PROSITE" id="PS51330"/>
    </source>
</evidence>
<dbReference type="EMBL" id="CP046172">
    <property type="protein sequence ID" value="QIS09635.1"/>
    <property type="molecule type" value="Genomic_DNA"/>
</dbReference>
<dbReference type="InterPro" id="IPR024072">
    <property type="entry name" value="DHFR-like_dom_sf"/>
</dbReference>
<dbReference type="PANTHER" id="PTHR48069">
    <property type="entry name" value="DIHYDROFOLATE REDUCTASE"/>
    <property type="match status" value="1"/>
</dbReference>